<accession>A0A6P1DUE7</accession>
<comment type="caution">
    <text evidence="1">The sequence shown here is derived from an EMBL/GenBank/DDBJ whole genome shotgun (WGS) entry which is preliminary data.</text>
</comment>
<dbReference type="RefSeq" id="WP_164654822.1">
    <property type="nucleotide sequence ID" value="NZ_JAAIJR010000066.1"/>
</dbReference>
<protein>
    <submittedName>
        <fullName evidence="1">Calcium-binding protein</fullName>
    </submittedName>
</protein>
<gene>
    <name evidence="1" type="ORF">G3480_15595</name>
</gene>
<organism evidence="1 2">
    <name type="scientific">Thiorhodococcus mannitoliphagus</name>
    <dbReference type="NCBI Taxonomy" id="329406"/>
    <lineage>
        <taxon>Bacteria</taxon>
        <taxon>Pseudomonadati</taxon>
        <taxon>Pseudomonadota</taxon>
        <taxon>Gammaproteobacteria</taxon>
        <taxon>Chromatiales</taxon>
        <taxon>Chromatiaceae</taxon>
        <taxon>Thiorhodococcus</taxon>
    </lineage>
</organism>
<proteinExistence type="predicted"/>
<dbReference type="Proteomes" id="UP000471640">
    <property type="component" value="Unassembled WGS sequence"/>
</dbReference>
<dbReference type="InterPro" id="IPR020994">
    <property type="entry name" value="Uncharacterised_Ca-bd_CcbP"/>
</dbReference>
<name>A0A6P1DUE7_9GAMM</name>
<evidence type="ECO:0000313" key="2">
    <source>
        <dbReference type="Proteomes" id="UP000471640"/>
    </source>
</evidence>
<dbReference type="Pfam" id="PF11535">
    <property type="entry name" value="Calci_bind_CcbP"/>
    <property type="match status" value="1"/>
</dbReference>
<reference evidence="2" key="1">
    <citation type="journal article" date="2020" name="Microbiol. Resour. Announc.">
        <title>Draft Genome Sequences of Thiorhodococcus mannitoliphagus and Thiorhodococcus minor, Purple Sulfur Photosynthetic Bacteria in the Gammaproteobacterial Family Chromatiaceae.</title>
        <authorList>
            <person name="Aviles F.A."/>
            <person name="Meyer T.E."/>
            <person name="Kyndt J.A."/>
        </authorList>
    </citation>
    <scope>NUCLEOTIDE SEQUENCE [LARGE SCALE GENOMIC DNA]</scope>
    <source>
        <strain evidence="2">DSM 18266</strain>
    </source>
</reference>
<dbReference type="AlphaFoldDB" id="A0A6P1DUE7"/>
<dbReference type="EMBL" id="JAAIJR010000066">
    <property type="protein sequence ID" value="NEX21718.1"/>
    <property type="molecule type" value="Genomic_DNA"/>
</dbReference>
<dbReference type="Gene3D" id="6.10.140.400">
    <property type="match status" value="2"/>
</dbReference>
<keyword evidence="2" id="KW-1185">Reference proteome</keyword>
<evidence type="ECO:0000313" key="1">
    <source>
        <dbReference type="EMBL" id="NEX21718.1"/>
    </source>
</evidence>
<reference evidence="1 2" key="2">
    <citation type="submission" date="2020-02" db="EMBL/GenBank/DDBJ databases">
        <title>Genome sequences of Thiorhodococcus mannitoliphagus and Thiorhodococcus minor, purple sulfur photosynthetic bacteria in the gammaproteobacterial family, Chromatiaceae.</title>
        <authorList>
            <person name="Aviles F.A."/>
            <person name="Meyer T.E."/>
            <person name="Kyndt J.A."/>
        </authorList>
    </citation>
    <scope>NUCLEOTIDE SEQUENCE [LARGE SCALE GENOMIC DNA]</scope>
    <source>
        <strain evidence="1 2">DSM 18266</strain>
    </source>
</reference>
<sequence length="123" mass="14126">MTTREKDESREHRITMEVVVDAYDAEEQAMGWYYYLDDKLTFPFKARCMQERVTSPLRVGEEVIVASLAPEGDCLCEMFVLTTWQGRSLALPLTQLKAVDADEGTLEAIGDWQYWVERGYGFG</sequence>